<accession>A0A9P1FGZ1</accession>
<dbReference type="Gene3D" id="3.20.180.20">
    <property type="entry name" value="Dynein heavy chain, N-terminal domain 2"/>
    <property type="match status" value="1"/>
</dbReference>
<dbReference type="PANTHER" id="PTHR10676:SF401">
    <property type="entry name" value="DYNEIN HEAVY CHAIN LINKER DOMAIN-CONTAINING PROTEIN"/>
    <property type="match status" value="1"/>
</dbReference>
<evidence type="ECO:0000256" key="2">
    <source>
        <dbReference type="SAM" id="MobiDB-lite"/>
    </source>
</evidence>
<organism evidence="6">
    <name type="scientific">Cladocopium goreaui</name>
    <dbReference type="NCBI Taxonomy" id="2562237"/>
    <lineage>
        <taxon>Eukaryota</taxon>
        <taxon>Sar</taxon>
        <taxon>Alveolata</taxon>
        <taxon>Dinophyceae</taxon>
        <taxon>Suessiales</taxon>
        <taxon>Symbiodiniaceae</taxon>
        <taxon>Cladocopium</taxon>
    </lineage>
</organism>
<feature type="domain" description="Dynein heavy chain linker" evidence="3">
    <location>
        <begin position="51"/>
        <end position="410"/>
    </location>
</feature>
<evidence type="ECO:0000259" key="3">
    <source>
        <dbReference type="Pfam" id="PF08393"/>
    </source>
</evidence>
<dbReference type="GO" id="GO:0005524">
    <property type="term" value="F:ATP binding"/>
    <property type="evidence" value="ECO:0007669"/>
    <property type="project" value="InterPro"/>
</dbReference>
<feature type="coiled-coil region" evidence="1">
    <location>
        <begin position="2254"/>
        <end position="2295"/>
    </location>
</feature>
<dbReference type="GO" id="GO:0060294">
    <property type="term" value="P:cilium movement involved in cell motility"/>
    <property type="evidence" value="ECO:0007669"/>
    <property type="project" value="TreeGrafter"/>
</dbReference>
<sequence>MVVACLTSTPRKEALETKSKEIKELQVIVKSWTRKISALSCEDGECQEKLAEAQSLLEPLVELWSAAAEWLKVLRFCGDAQVASLQEDWCLARCKEMEEKLEDMLPICLCAELQTRCEILREILQLASIFKGDDLQEMHWNQLETAVDKWNLKTVQEIRHRRKWSHGEHGEGELVQLDLLLIRQPLLDVYQQAMHQKELRQELEALQKHWSNARLRVARRAKVARPPEAKADETPKRRASLSLLDARPVYEGLANAEALLQELEESLVTAAVLLSKADSSGSLVTELLDQDLVLMQDILQDWLRLQNLKSELKFVYTLPEVRDLKVLEASELNMIEGWWQELMGFVESTRLMTKVLLKPNFHQEILQKISDLERLKNNMAGIFVKKRHQCARLYFLVDSDILELMCQAHDKVIVDANGDILTKEQSGAALSVMRDNCFLRLDIHKCFDGIEQLATRAGLDETLCGMSSWENEVVSFGRLKMLTKVEALISVVQDAMCKTLRSQLARATMHRETRREDGSGSSAVTSRVTQEGFDRLEWAQDTRFCVQSVLLCEQIYWCKAVEQALMTGDHAERELRNMRHAEAGHLMRLLDVLKGDELPLQRLRLERLALQILRCQDGLRQLLAASNGPMTLDMLAWRLQLRLENPAALRQLRLRHMDYCAEYGFEYQGVCSRMVMTPQTDRCWLIITQAFAASTPRLGKSETVKDLSLEAGVFCPTLRCSVYTTAEDISRVLAARFILNWEGLLLGLFFKLRSLMHAQEERKEYDVFFEGQRLKPRRAHLALLLCTTAMAPRNVTKSYAEVVRPVALLPPDLHRIVESQLILKGFQEEVITHCARRVVEFFRHARSFSSTPVTMHFLRTAIETAADLKASVHDLDLAAEEEVLHRAFNQVCLQYLGPADQPALRQLLQAGHRTVVVGLGLATAHESSKLVIAPTGPAPGVEVGPDDSSDSSTFSEAETTQAEEAEMTQWMGLLSEELERRGLSTSSSYMSIFRQLRMAMRSFPGTILCGPSGVGKSTMLRCMMQAEKAACAMKELVPPEMVQCFPGALPPETLGSGGSEAMRGSVLSKLLSSAAHHKVLCFDGVLDSWAESLHGVLDRTGHRQLSNMTLALEAESRLIFETESLASTSPSTLCRCCTVPLPTEAVGPHRMLQCWYQQLPHRVPWLPPLAQKELLRLLDLFPEAVALQRTSTKTTASPIAEATSHQALLLCGTLTRLLEAQLRSEPRQSVQVLPGQLATGRRLSTSASIVMSSKSKKESFMARSTHQGTRAAGTLTFDYVRYVQSCYVFCLAWTLCVGPLGVSLQALHTWLQGKIQDFQLPRGCHRLTDVYVDWSVQDIEGFYLSPWYTQLPAVNHELRQDAADGVDGSNPTSEAVVTLQGMSFAFVTMNLLMEGSHVLLSGPAAVGKSFTASSAERSLRTLQKWSTVGAVWSRLTSLHQCRSTLNLCAARRRPGRHLVVGEVMFHVEDLNLPMQREPHEVLRAFVDTEKASVNGASEELAIPSAQGIRVLATTAPLHALELRGCGPSWAPRLRRHFNELQLPEPAEEDVKKILQSISRHVLKVGGGCDALEAAFSGVAEARSEPVSGLKLKVEDALASATLQLFKLVKEQMKATPSSSGCNFSLRHLAQIMEGVARACPWHYSSRRQLAQLWTHESLRIYEDRLGDAGRHKFRELLAKLLPSHFGLELSLSGQGPVFGVQMDSLRYQNFDDQEMNPAQAFQEAINEHNALLEPGNRLPFVPFAQMLQHTLRICRVLALRGSRLAVLLGPNNSGRRSACHAACCFFEAECCDVLKSIRTKGTAKEDYVTSMRDCIMSAGKLGRRQLVLIRDTPSVAVNEETMDMILDSWHRFLRHGDLLNPEDLQDAELPEASWRPLLFCALSVTSLKHLRNFPGFLAEAYIDCFLPLTEEALQGVISAVTGIDRDLSDKNSKFGSRQIAEALTLDEDHLHFVNTNEAFCQKILAALDLFPQIFRMAPEALRKVSGSGMDRRIAGASLRNFLDMLNTFVVSSTADIIKCRAQRERMICQCHMVTQVIEVVDDSLGPLKEWMEKRRTLKAEVSELQTRLAEIQEEVCSPRAGFLQVKKKEAEVEKDEAEKHRTEALVKVSSQVVALKTARIRDAKEHYQMKMSVVAGVLHPDTLQELSSHQKESVMVSQLVRCLCALVGLGSSPLPLDGSLSSRLTGVDPTVVTKDLVERMEDIQLGEELEDFSRAARVAVEDLMAYFEALGSLQRALQRDGNAEEVLFEEEERLAEAKAHLTLARDALRDLQQEMSEVKLTLQQSRKDLEEAEVMSFECEKKMTKGELTITPERVYLTCQGPWKTNGKDMLSAPAKDFSALDMPASSSASASTMTYTAIMEQIANIGTQMKNMTNLKKSLTEQSREVPISLYLDPTCIFVTEIHAVYVVIADTFLHIPVSCAYPHHFVDVLYDNHEVVSRAERYYLPAQAAIQGWEAERHEQDLRFDGIPARPASQCLPSTPKRDWFVKQKNVNISTYTL</sequence>
<dbReference type="Pfam" id="PF12774">
    <property type="entry name" value="AAA_6"/>
    <property type="match status" value="2"/>
</dbReference>
<reference evidence="7 8" key="2">
    <citation type="submission" date="2024-05" db="EMBL/GenBank/DDBJ databases">
        <authorList>
            <person name="Chen Y."/>
            <person name="Shah S."/>
            <person name="Dougan E. K."/>
            <person name="Thang M."/>
            <person name="Chan C."/>
        </authorList>
    </citation>
    <scope>NUCLEOTIDE SEQUENCE [LARGE SCALE GENOMIC DNA]</scope>
</reference>
<dbReference type="Gene3D" id="3.40.50.300">
    <property type="entry name" value="P-loop containing nucleotide triphosphate hydrolases"/>
    <property type="match status" value="2"/>
</dbReference>
<name>A0A9P1FGZ1_9DINO</name>
<dbReference type="Gene3D" id="1.20.58.1120">
    <property type="match status" value="1"/>
</dbReference>
<feature type="domain" description="Dynein heavy chain hydrolytic ATP-binding dynein motor region" evidence="4">
    <location>
        <begin position="663"/>
        <end position="733"/>
    </location>
</feature>
<feature type="region of interest" description="Disordered" evidence="2">
    <location>
        <begin position="934"/>
        <end position="962"/>
    </location>
</feature>
<evidence type="ECO:0000313" key="6">
    <source>
        <dbReference type="EMBL" id="CAI3975813.1"/>
    </source>
</evidence>
<dbReference type="GO" id="GO:0045505">
    <property type="term" value="F:dynein intermediate chain binding"/>
    <property type="evidence" value="ECO:0007669"/>
    <property type="project" value="InterPro"/>
</dbReference>
<evidence type="ECO:0000313" key="8">
    <source>
        <dbReference type="Proteomes" id="UP001152797"/>
    </source>
</evidence>
<dbReference type="OrthoDB" id="433556at2759"/>
<dbReference type="Pfam" id="PF22597">
    <property type="entry name" value="DYN_lid"/>
    <property type="match status" value="1"/>
</dbReference>
<feature type="domain" description="Dynein heavy chain hydrolytic ATP-binding dynein motor region" evidence="4">
    <location>
        <begin position="754"/>
        <end position="909"/>
    </location>
</feature>
<dbReference type="EMBL" id="CAMXCT010000224">
    <property type="protein sequence ID" value="CAI3975813.1"/>
    <property type="molecule type" value="Genomic_DNA"/>
</dbReference>
<protein>
    <submittedName>
        <fullName evidence="7">Cytoplasmic dynein 2 heavy chain 1</fullName>
    </submittedName>
</protein>
<dbReference type="PANTHER" id="PTHR10676">
    <property type="entry name" value="DYNEIN HEAVY CHAIN FAMILY PROTEIN"/>
    <property type="match status" value="1"/>
</dbReference>
<dbReference type="InterPro" id="IPR026983">
    <property type="entry name" value="DHC"/>
</dbReference>
<dbReference type="InterPro" id="IPR054354">
    <property type="entry name" value="DYNC2H1-like_lid"/>
</dbReference>
<dbReference type="Gene3D" id="1.20.140.100">
    <property type="entry name" value="Dynein heavy chain, N-terminal domain 2"/>
    <property type="match status" value="1"/>
</dbReference>
<proteinExistence type="predicted"/>
<dbReference type="Pfam" id="PF12775">
    <property type="entry name" value="AAA_7"/>
    <property type="match status" value="1"/>
</dbReference>
<dbReference type="InterPro" id="IPR042228">
    <property type="entry name" value="Dynein_linker_3"/>
</dbReference>
<dbReference type="Pfam" id="PF08393">
    <property type="entry name" value="DHC_N2"/>
    <property type="match status" value="1"/>
</dbReference>
<keyword evidence="8" id="KW-1185">Reference proteome</keyword>
<feature type="coiled-coil region" evidence="1">
    <location>
        <begin position="2047"/>
        <end position="2107"/>
    </location>
</feature>
<dbReference type="InterPro" id="IPR042222">
    <property type="entry name" value="Dynein_2_N"/>
</dbReference>
<dbReference type="EMBL" id="CAMXCT020000224">
    <property type="protein sequence ID" value="CAL1129188.1"/>
    <property type="molecule type" value="Genomic_DNA"/>
</dbReference>
<evidence type="ECO:0000259" key="4">
    <source>
        <dbReference type="Pfam" id="PF12774"/>
    </source>
</evidence>
<comment type="caution">
    <text evidence="6">The sequence shown here is derived from an EMBL/GenBank/DDBJ whole genome shotgun (WGS) entry which is preliminary data.</text>
</comment>
<dbReference type="InterPro" id="IPR027417">
    <property type="entry name" value="P-loop_NTPase"/>
</dbReference>
<evidence type="ECO:0000313" key="7">
    <source>
        <dbReference type="EMBL" id="CAL4763125.1"/>
    </source>
</evidence>
<dbReference type="GO" id="GO:0008569">
    <property type="term" value="F:minus-end-directed microtubule motor activity"/>
    <property type="evidence" value="ECO:0007669"/>
    <property type="project" value="TreeGrafter"/>
</dbReference>
<dbReference type="Proteomes" id="UP001152797">
    <property type="component" value="Unassembled WGS sequence"/>
</dbReference>
<evidence type="ECO:0000256" key="1">
    <source>
        <dbReference type="SAM" id="Coils"/>
    </source>
</evidence>
<dbReference type="GO" id="GO:0097729">
    <property type="term" value="C:9+2 motile cilium"/>
    <property type="evidence" value="ECO:0007669"/>
    <property type="project" value="TreeGrafter"/>
</dbReference>
<dbReference type="SUPFAM" id="SSF52540">
    <property type="entry name" value="P-loop containing nucleoside triphosphate hydrolases"/>
    <property type="match status" value="2"/>
</dbReference>
<feature type="compositionally biased region" description="Low complexity" evidence="2">
    <location>
        <begin position="951"/>
        <end position="960"/>
    </location>
</feature>
<feature type="domain" description="Dynein 2 heavy chain 1 cytoplasmic ATPase lid" evidence="5">
    <location>
        <begin position="1595"/>
        <end position="1666"/>
    </location>
</feature>
<reference evidence="6" key="1">
    <citation type="submission" date="2022-10" db="EMBL/GenBank/DDBJ databases">
        <authorList>
            <person name="Chen Y."/>
            <person name="Dougan E. K."/>
            <person name="Chan C."/>
            <person name="Rhodes N."/>
            <person name="Thang M."/>
        </authorList>
    </citation>
    <scope>NUCLEOTIDE SEQUENCE</scope>
</reference>
<dbReference type="Gene3D" id="1.20.920.20">
    <property type="match status" value="1"/>
</dbReference>
<dbReference type="InterPro" id="IPR035699">
    <property type="entry name" value="AAA_6"/>
</dbReference>
<dbReference type="EMBL" id="CAMXCT030000224">
    <property type="protein sequence ID" value="CAL4763125.1"/>
    <property type="molecule type" value="Genomic_DNA"/>
</dbReference>
<evidence type="ECO:0000259" key="5">
    <source>
        <dbReference type="Pfam" id="PF22597"/>
    </source>
</evidence>
<gene>
    <name evidence="6" type="ORF">C1SCF055_LOCUS4090</name>
</gene>
<dbReference type="GO" id="GO:0051959">
    <property type="term" value="F:dynein light intermediate chain binding"/>
    <property type="evidence" value="ECO:0007669"/>
    <property type="project" value="InterPro"/>
</dbReference>
<keyword evidence="1" id="KW-0175">Coiled coil</keyword>
<dbReference type="InterPro" id="IPR013602">
    <property type="entry name" value="Dynein_heavy_linker"/>
</dbReference>
<dbReference type="Gene3D" id="1.20.920.30">
    <property type="match status" value="1"/>
</dbReference>
<dbReference type="GO" id="GO:0030286">
    <property type="term" value="C:dynein complex"/>
    <property type="evidence" value="ECO:0007669"/>
    <property type="project" value="InterPro"/>
</dbReference>